<organism evidence="1 4">
    <name type="scientific">Myxococcus fulvus</name>
    <dbReference type="NCBI Taxonomy" id="33"/>
    <lineage>
        <taxon>Bacteria</taxon>
        <taxon>Pseudomonadati</taxon>
        <taxon>Myxococcota</taxon>
        <taxon>Myxococcia</taxon>
        <taxon>Myxococcales</taxon>
        <taxon>Cystobacterineae</taxon>
        <taxon>Myxococcaceae</taxon>
        <taxon>Myxococcus</taxon>
    </lineage>
</organism>
<evidence type="ECO:0000313" key="4">
    <source>
        <dbReference type="Proteomes" id="UP000321514"/>
    </source>
</evidence>
<dbReference type="Proteomes" id="UP000321514">
    <property type="component" value="Unassembled WGS sequence"/>
</dbReference>
<dbReference type="EMBL" id="FOIB01000006">
    <property type="protein sequence ID" value="SEU19970.1"/>
    <property type="molecule type" value="Genomic_DNA"/>
</dbReference>
<accession>A0A511T4J9</accession>
<proteinExistence type="predicted"/>
<gene>
    <name evidence="1" type="ORF">MFU01_35290</name>
    <name evidence="2" type="ORF">SAMN05443572_10679</name>
</gene>
<reference evidence="1 4" key="2">
    <citation type="submission" date="2019-07" db="EMBL/GenBank/DDBJ databases">
        <title>Whole genome shotgun sequence of Myxococcus fulvus NBRC 100333.</title>
        <authorList>
            <person name="Hosoyama A."/>
            <person name="Uohara A."/>
            <person name="Ohji S."/>
            <person name="Ichikawa N."/>
        </authorList>
    </citation>
    <scope>NUCLEOTIDE SEQUENCE [LARGE SCALE GENOMIC DNA]</scope>
    <source>
        <strain evidence="1 4">NBRC 100333</strain>
    </source>
</reference>
<dbReference type="InterPro" id="IPR009003">
    <property type="entry name" value="Peptidase_S1_PA"/>
</dbReference>
<dbReference type="EMBL" id="BJXR01000028">
    <property type="protein sequence ID" value="GEN08492.1"/>
    <property type="molecule type" value="Genomic_DNA"/>
</dbReference>
<protein>
    <submittedName>
        <fullName evidence="1">Uncharacterized protein</fullName>
    </submittedName>
</protein>
<reference evidence="2 3" key="1">
    <citation type="submission" date="2016-10" db="EMBL/GenBank/DDBJ databases">
        <authorList>
            <person name="Varghese N."/>
            <person name="Submissions S."/>
        </authorList>
    </citation>
    <scope>NUCLEOTIDE SEQUENCE [LARGE SCALE GENOMIC DNA]</scope>
    <source>
        <strain evidence="2 3">DSM 16525</strain>
    </source>
</reference>
<evidence type="ECO:0000313" key="2">
    <source>
        <dbReference type="EMBL" id="SEU19970.1"/>
    </source>
</evidence>
<dbReference type="Proteomes" id="UP000183760">
    <property type="component" value="Unassembled WGS sequence"/>
</dbReference>
<sequence length="550" mass="59360">MSNEHRGAPVSWDELLRIKEAAEPRLFRIPGVTCVAVGPKQRGDTPTGTLSIIVYVEEKKPSRELAPEALIPPFIEGVPTDVLRMGPVVALSGPAPSTQGDGKVLHAGVSVLTPEHDLNAGTIGCFVVKTSGDTHHYFLTNQHVVLPKNDEGPLDGEVRASGMGCSSCTAGAVGKVVAARVATPVPTDLFSMDPVPVVKSHDVHVDAALVRLDPGTRWRARAVTKENVVYEITGDDELEDVYKLYKGKDTDGDGVVDPGKEDNAVRALNIETFKVGNTTDYTEGFLESVHGNFIHPVPKPARNAGSTDYSQYKISFKHQLVVRHRVTSKPFADHGDSGSALLRSDNRKVLGILWGGDPEVPVGQFARGVASPIKTLKKLFGVEVATVTSHPGEQVAPPLGGGNSFAPESEAASAFAASAPMDTWELRAHVQAELVKTRGGQRYAQLILKHQPEVRALVETNKRVAAVWRRSGGPFIVHHLLDAARHPHEPLPSSLQGRPLDEALQDIFHILRTHGSAALVADLAEHQARFTSLLRLSYSQLLELLRTQDV</sequence>
<evidence type="ECO:0000313" key="3">
    <source>
        <dbReference type="Proteomes" id="UP000183760"/>
    </source>
</evidence>
<keyword evidence="3" id="KW-1185">Reference proteome</keyword>
<comment type="caution">
    <text evidence="1">The sequence shown here is derived from an EMBL/GenBank/DDBJ whole genome shotgun (WGS) entry which is preliminary data.</text>
</comment>
<dbReference type="OrthoDB" id="1491548at2"/>
<dbReference type="RefSeq" id="WP_074955870.1">
    <property type="nucleotide sequence ID" value="NZ_BJXR01000028.1"/>
</dbReference>
<name>A0A511T4J9_MYXFU</name>
<evidence type="ECO:0000313" key="1">
    <source>
        <dbReference type="EMBL" id="GEN08492.1"/>
    </source>
</evidence>
<dbReference type="SUPFAM" id="SSF50494">
    <property type="entry name" value="Trypsin-like serine proteases"/>
    <property type="match status" value="1"/>
</dbReference>
<dbReference type="STRING" id="1334629.MFUL124B02_30915"/>
<dbReference type="AlphaFoldDB" id="A0A511T4J9"/>